<keyword evidence="3" id="KW-1185">Reference proteome</keyword>
<dbReference type="SUPFAM" id="SSF54427">
    <property type="entry name" value="NTF2-like"/>
    <property type="match status" value="1"/>
</dbReference>
<proteinExistence type="predicted"/>
<evidence type="ECO:0000313" key="2">
    <source>
        <dbReference type="EMBL" id="MBH8577613.1"/>
    </source>
</evidence>
<dbReference type="EMBL" id="JAECZA010000289">
    <property type="protein sequence ID" value="MBH8577613.1"/>
    <property type="molecule type" value="Genomic_DNA"/>
</dbReference>
<comment type="caution">
    <text evidence="2">The sequence shown here is derived from an EMBL/GenBank/DDBJ whole genome shotgun (WGS) entry which is preliminary data.</text>
</comment>
<dbReference type="InterPro" id="IPR037401">
    <property type="entry name" value="SnoaL-like"/>
</dbReference>
<reference evidence="2 3" key="1">
    <citation type="journal article" date="2021" name="Int. J. Syst. Evol. Microbiol.">
        <title>Amazonocrinis nigriterrae gen. nov., sp. nov., Atlanticothrix silvestris gen. nov., sp. nov. and Dendronalium phyllosphericum gen. nov., sp. nov., nostocacean cyanobacteria from Brazilian environments.</title>
        <authorList>
            <person name="Alvarenga D.O."/>
            <person name="Andreote A.P.D."/>
            <person name="Branco L.H.Z."/>
            <person name="Delbaje E."/>
            <person name="Cruz R.B."/>
            <person name="Varani A.M."/>
            <person name="Fiore M.F."/>
        </authorList>
    </citation>
    <scope>NUCLEOTIDE SEQUENCE [LARGE SCALE GENOMIC DNA]</scope>
    <source>
        <strain evidence="2 3">CENA369</strain>
    </source>
</reference>
<gene>
    <name evidence="2" type="ORF">I8752_32550</name>
</gene>
<protein>
    <submittedName>
        <fullName evidence="2">Nuclear transport factor 2 family protein</fullName>
    </submittedName>
</protein>
<accession>A0A8J7IE04</accession>
<sequence>MRSYDPVGGNVLEGHTAIRQFFLSIAGMFETVGLTEEFVHIVGNEVAVKWMGRGIGKNGHEITFEGIDLFEINAAGKIQTLRAYWNKEVAIAALQR</sequence>
<dbReference type="InterPro" id="IPR032710">
    <property type="entry name" value="NTF2-like_dom_sf"/>
</dbReference>
<name>A0A8J7IE04_9NOST</name>
<dbReference type="Proteomes" id="UP000662314">
    <property type="component" value="Unassembled WGS sequence"/>
</dbReference>
<dbReference type="Gene3D" id="3.10.450.50">
    <property type="match status" value="1"/>
</dbReference>
<feature type="domain" description="SnoaL-like" evidence="1">
    <location>
        <begin position="4"/>
        <end position="78"/>
    </location>
</feature>
<dbReference type="Pfam" id="PF12680">
    <property type="entry name" value="SnoaL_2"/>
    <property type="match status" value="1"/>
</dbReference>
<evidence type="ECO:0000259" key="1">
    <source>
        <dbReference type="Pfam" id="PF12680"/>
    </source>
</evidence>
<organism evidence="2 3">
    <name type="scientific">Dendronalium phyllosphericum CENA369</name>
    <dbReference type="NCBI Taxonomy" id="1725256"/>
    <lineage>
        <taxon>Bacteria</taxon>
        <taxon>Bacillati</taxon>
        <taxon>Cyanobacteriota</taxon>
        <taxon>Cyanophyceae</taxon>
        <taxon>Nostocales</taxon>
        <taxon>Nostocaceae</taxon>
        <taxon>Dendronalium</taxon>
        <taxon>Dendronalium phyllosphericum</taxon>
    </lineage>
</organism>
<evidence type="ECO:0000313" key="3">
    <source>
        <dbReference type="Proteomes" id="UP000662314"/>
    </source>
</evidence>
<dbReference type="AlphaFoldDB" id="A0A8J7IE04"/>